<evidence type="ECO:0007829" key="2">
    <source>
        <dbReference type="PDB" id="7XDI"/>
    </source>
</evidence>
<reference evidence="2" key="2">
    <citation type="journal article" date="2022" name="Proc. Natl. Acad. Sci. U.S.A.">
        <title>Structural insights into a spindle-shaped archaeal virus with a sevenfold symmetrical tail.</title>
        <authorList>
            <person name="Han Z."/>
            <person name="Yuan W."/>
            <person name="Xiao H."/>
            <person name="Wang L."/>
            <person name="Zhang J."/>
            <person name="Peng Y."/>
            <person name="Cheng L."/>
            <person name="Liu H."/>
            <person name="Huang L."/>
        </authorList>
    </citation>
    <scope>STRUCTURE BY ELECTRON MICROSCOPY (3.80 ANGSTROMS) OF 1-210</scope>
</reference>
<organism evidence="1">
    <name type="scientific">Sulfolobus spindle-shaped virus SSV19</name>
    <dbReference type="NCBI Taxonomy" id="3035230"/>
    <lineage>
        <taxon>Viruses</taxon>
        <taxon>Viruses incertae sedis</taxon>
        <taxon>Fuselloviridae</taxon>
        <taxon>Betafusellovirus</taxon>
    </lineage>
</organism>
<sequence>MKWPLLLFTVLLIIGFTLIARAGTISLLSTPPVNPPAYSYFYIEFQFLPTNNTPQPYAIFVGPNPNNLTEVAEGYTLSNGTGYARVPVINAQTEYVDIVWVNQNYTMFEIFPQIQNATTTVTLSANNNQGFSFSLPTWVSWVIGAVLMLIFMGVGWKFMGPAGLAIFGIFGLFIAMFFGLLPSYLMYVILFIVAIVGARILTKQLGGGEE</sequence>
<reference evidence="1" key="1">
    <citation type="journal article" date="2020" name="J. Virol.">
        <title>Novel Sulfolobus Fuselloviruses with Extensive Genomic Variations.</title>
        <authorList>
            <person name="Zhang J."/>
            <person name="Zheng X."/>
            <person name="Wang H."/>
            <person name="Jiang H."/>
            <person name="Dong H."/>
            <person name="Huang L."/>
        </authorList>
    </citation>
    <scope>NUCLEOTIDE SEQUENCE</scope>
    <source>
        <strain evidence="1">SSV19</strain>
    </source>
</reference>
<name>A0ACD6BAC6_9VIRU</name>
<dbReference type="EMBL" id="MN496305">
    <property type="protein sequence ID" value="QGA87226.1"/>
    <property type="molecule type" value="Genomic_DNA"/>
</dbReference>
<keyword evidence="2" id="KW-0002">3D-structure</keyword>
<accession>A0A5Q0V0F6</accession>
<evidence type="ECO:0000313" key="1">
    <source>
        <dbReference type="EMBL" id="QGA87226.1"/>
    </source>
</evidence>
<accession>A0ACD6BAC6</accession>
<dbReference type="PDB" id="7XDI">
    <property type="method" value="EM"/>
    <property type="resolution" value="3.80 A"/>
    <property type="chains" value="E=1-210"/>
</dbReference>
<protein>
    <submittedName>
        <fullName evidence="1">Uncharacterized protein</fullName>
    </submittedName>
</protein>
<proteinExistence type="evidence at protein level"/>